<dbReference type="AlphaFoldDB" id="A0A066TTU9"/>
<proteinExistence type="predicted"/>
<feature type="domain" description="DUF4440" evidence="2">
    <location>
        <begin position="8"/>
        <end position="113"/>
    </location>
</feature>
<dbReference type="RefSeq" id="WP_051736161.1">
    <property type="nucleotide sequence ID" value="NZ_JMQI01000062.1"/>
</dbReference>
<evidence type="ECO:0000256" key="1">
    <source>
        <dbReference type="SAM" id="MobiDB-lite"/>
    </source>
</evidence>
<dbReference type="InterPro" id="IPR032710">
    <property type="entry name" value="NTF2-like_dom_sf"/>
</dbReference>
<name>A0A066TTU9_9PSEU</name>
<evidence type="ECO:0000259" key="2">
    <source>
        <dbReference type="Pfam" id="PF14534"/>
    </source>
</evidence>
<evidence type="ECO:0000313" key="4">
    <source>
        <dbReference type="Proteomes" id="UP000027345"/>
    </source>
</evidence>
<keyword evidence="4" id="KW-1185">Reference proteome</keyword>
<gene>
    <name evidence="3" type="ORF">DV20_28810</name>
</gene>
<dbReference type="SUPFAM" id="SSF54427">
    <property type="entry name" value="NTF2-like"/>
    <property type="match status" value="1"/>
</dbReference>
<dbReference type="eggNOG" id="COG4994">
    <property type="taxonomic scope" value="Bacteria"/>
</dbReference>
<reference evidence="3 4" key="1">
    <citation type="submission" date="2014-05" db="EMBL/GenBank/DDBJ databases">
        <title>Draft genome sequence of Amycolatopsis rifamycinica DSM 46095.</title>
        <authorList>
            <person name="Lal R."/>
            <person name="Saxena A."/>
            <person name="Kumari R."/>
            <person name="Mukherjee U."/>
            <person name="Singh P."/>
            <person name="Sangwan N."/>
            <person name="Mahato N.K."/>
        </authorList>
    </citation>
    <scope>NUCLEOTIDE SEQUENCE [LARGE SCALE GENOMIC DNA]</scope>
    <source>
        <strain evidence="3 4">DSM 46095</strain>
    </source>
</reference>
<dbReference type="Gene3D" id="3.10.450.50">
    <property type="match status" value="1"/>
</dbReference>
<dbReference type="InterPro" id="IPR027843">
    <property type="entry name" value="DUF4440"/>
</dbReference>
<feature type="region of interest" description="Disordered" evidence="1">
    <location>
        <begin position="129"/>
        <end position="148"/>
    </location>
</feature>
<comment type="caution">
    <text evidence="3">The sequence shown here is derived from an EMBL/GenBank/DDBJ whole genome shotgun (WGS) entry which is preliminary data.</text>
</comment>
<accession>A0A066TTU9</accession>
<dbReference type="EMBL" id="JMQI01000062">
    <property type="protein sequence ID" value="KDN18596.1"/>
    <property type="molecule type" value="Genomic_DNA"/>
</dbReference>
<dbReference type="Pfam" id="PF14534">
    <property type="entry name" value="DUF4440"/>
    <property type="match status" value="1"/>
</dbReference>
<dbReference type="Proteomes" id="UP000027345">
    <property type="component" value="Unassembled WGS sequence"/>
</dbReference>
<dbReference type="OrthoDB" id="884581at2"/>
<organism evidence="3 4">
    <name type="scientific">Amycolatopsis rifamycinica</name>
    <dbReference type="NCBI Taxonomy" id="287986"/>
    <lineage>
        <taxon>Bacteria</taxon>
        <taxon>Bacillati</taxon>
        <taxon>Actinomycetota</taxon>
        <taxon>Actinomycetes</taxon>
        <taxon>Pseudonocardiales</taxon>
        <taxon>Pseudonocardiaceae</taxon>
        <taxon>Amycolatopsis</taxon>
    </lineage>
</organism>
<protein>
    <recommendedName>
        <fullName evidence="2">DUF4440 domain-containing protein</fullName>
    </recommendedName>
</protein>
<sequence length="148" mass="16057">MSTEEQVREFGRVWAAAEERGDTETLAGLAADGFRLVGPLGFVLDRDQWLARYAGGGLVTEKLDWTEVEVRDFGGTAIAIGVHEQVATHRGNPVNGRFRATHVLVRDERRWRLAGMHLSPIVAPFVPGGGRGALRGDREGDQRPAGAG</sequence>
<dbReference type="STRING" id="287986.DV20_28810"/>
<evidence type="ECO:0000313" key="3">
    <source>
        <dbReference type="EMBL" id="KDN18596.1"/>
    </source>
</evidence>